<sequence length="187" mass="18356">MAGLTAAALAGIGFLAFQANASAPEHLAKAPHSPSASPSPSADPNGSGGHGKKGSGGKEAAAAVPAGSGEGKRVVYALGAKRVWLVDESGKASATFEVTPSTVDPAPGTYSVTSRAAAVLGSDGVRIVKVVRFAVTGGVVVGFSAAADGSTPQPDPGSRTGGVRESLKDADAMWDFADLGSKVVVVK</sequence>
<evidence type="ECO:0008006" key="5">
    <source>
        <dbReference type="Google" id="ProtNLM"/>
    </source>
</evidence>
<feature type="signal peptide" evidence="2">
    <location>
        <begin position="1"/>
        <end position="21"/>
    </location>
</feature>
<accession>A0ABD5E8I2</accession>
<evidence type="ECO:0000256" key="1">
    <source>
        <dbReference type="SAM" id="MobiDB-lite"/>
    </source>
</evidence>
<reference evidence="4" key="1">
    <citation type="submission" date="2023-07" db="EMBL/GenBank/DDBJ databases">
        <title>30 novel species of actinomycetes from the DSMZ collection.</title>
        <authorList>
            <person name="Nouioui I."/>
        </authorList>
    </citation>
    <scope>NUCLEOTIDE SEQUENCE [LARGE SCALE GENOMIC DNA]</scope>
    <source>
        <strain evidence="4">DSM 41982</strain>
    </source>
</reference>
<feature type="chain" id="PRO_5044855978" description="L,D-transpeptidase" evidence="2">
    <location>
        <begin position="22"/>
        <end position="187"/>
    </location>
</feature>
<protein>
    <recommendedName>
        <fullName evidence="5">L,D-transpeptidase</fullName>
    </recommendedName>
</protein>
<feature type="region of interest" description="Disordered" evidence="1">
    <location>
        <begin position="26"/>
        <end position="65"/>
    </location>
</feature>
<gene>
    <name evidence="3" type="ORF">RM574_16455</name>
</gene>
<dbReference type="AlphaFoldDB" id="A0ABD5E8I2"/>
<evidence type="ECO:0000256" key="2">
    <source>
        <dbReference type="SAM" id="SignalP"/>
    </source>
</evidence>
<name>A0ABD5E8I2_9ACTN</name>
<feature type="compositionally biased region" description="Low complexity" evidence="1">
    <location>
        <begin position="30"/>
        <end position="44"/>
    </location>
</feature>
<comment type="caution">
    <text evidence="3">The sequence shown here is derived from an EMBL/GenBank/DDBJ whole genome shotgun (WGS) entry which is preliminary data.</text>
</comment>
<keyword evidence="2" id="KW-0732">Signal</keyword>
<evidence type="ECO:0000313" key="4">
    <source>
        <dbReference type="Proteomes" id="UP001183607"/>
    </source>
</evidence>
<organism evidence="3 4">
    <name type="scientific">Streptomyces evansiae</name>
    <dbReference type="NCBI Taxonomy" id="3075535"/>
    <lineage>
        <taxon>Bacteria</taxon>
        <taxon>Bacillati</taxon>
        <taxon>Actinomycetota</taxon>
        <taxon>Actinomycetes</taxon>
        <taxon>Kitasatosporales</taxon>
        <taxon>Streptomycetaceae</taxon>
        <taxon>Streptomyces</taxon>
    </lineage>
</organism>
<proteinExistence type="predicted"/>
<evidence type="ECO:0000313" key="3">
    <source>
        <dbReference type="EMBL" id="MDT0417082.1"/>
    </source>
</evidence>
<dbReference type="EMBL" id="JAVRER010000023">
    <property type="protein sequence ID" value="MDT0417082.1"/>
    <property type="molecule type" value="Genomic_DNA"/>
</dbReference>
<dbReference type="Proteomes" id="UP001183607">
    <property type="component" value="Unassembled WGS sequence"/>
</dbReference>